<feature type="domain" description="HTH lysR-type" evidence="5">
    <location>
        <begin position="1"/>
        <end position="57"/>
    </location>
</feature>
<comment type="similarity">
    <text evidence="1">Belongs to the LysR transcriptional regulatory family.</text>
</comment>
<dbReference type="Pfam" id="PF00126">
    <property type="entry name" value="HTH_1"/>
    <property type="match status" value="1"/>
</dbReference>
<dbReference type="CDD" id="cd05466">
    <property type="entry name" value="PBP2_LTTR_substrate"/>
    <property type="match status" value="1"/>
</dbReference>
<keyword evidence="3" id="KW-0238">DNA-binding</keyword>
<dbReference type="SUPFAM" id="SSF53850">
    <property type="entry name" value="Periplasmic binding protein-like II"/>
    <property type="match status" value="1"/>
</dbReference>
<dbReference type="GO" id="GO:0005829">
    <property type="term" value="C:cytosol"/>
    <property type="evidence" value="ECO:0007669"/>
    <property type="project" value="TreeGrafter"/>
</dbReference>
<dbReference type="PANTHER" id="PTHR30419">
    <property type="entry name" value="HTH-TYPE TRANSCRIPTIONAL REGULATOR YBHD"/>
    <property type="match status" value="1"/>
</dbReference>
<keyword evidence="2" id="KW-0805">Transcription regulation</keyword>
<dbReference type="InterPro" id="IPR050950">
    <property type="entry name" value="HTH-type_LysR_regulators"/>
</dbReference>
<evidence type="ECO:0000259" key="5">
    <source>
        <dbReference type="PROSITE" id="PS50931"/>
    </source>
</evidence>
<proteinExistence type="inferred from homology"/>
<dbReference type="GO" id="GO:0003700">
    <property type="term" value="F:DNA-binding transcription factor activity"/>
    <property type="evidence" value="ECO:0007669"/>
    <property type="project" value="InterPro"/>
</dbReference>
<evidence type="ECO:0000313" key="6">
    <source>
        <dbReference type="EMBL" id="CAA9341154.1"/>
    </source>
</evidence>
<dbReference type="PRINTS" id="PR00039">
    <property type="entry name" value="HTHLYSR"/>
</dbReference>
<dbReference type="Gene3D" id="3.40.190.290">
    <property type="match status" value="1"/>
</dbReference>
<dbReference type="EMBL" id="CADCTY010000813">
    <property type="protein sequence ID" value="CAA9341154.1"/>
    <property type="molecule type" value="Genomic_DNA"/>
</dbReference>
<evidence type="ECO:0000256" key="1">
    <source>
        <dbReference type="ARBA" id="ARBA00009437"/>
    </source>
</evidence>
<reference evidence="6" key="1">
    <citation type="submission" date="2020-02" db="EMBL/GenBank/DDBJ databases">
        <authorList>
            <person name="Meier V. D."/>
        </authorList>
    </citation>
    <scope>NUCLEOTIDE SEQUENCE</scope>
    <source>
        <strain evidence="6">AVDCRST_MAG94</strain>
    </source>
</reference>
<dbReference type="FunFam" id="1.10.10.10:FF:000001">
    <property type="entry name" value="LysR family transcriptional regulator"/>
    <property type="match status" value="1"/>
</dbReference>
<dbReference type="GO" id="GO:0003677">
    <property type="term" value="F:DNA binding"/>
    <property type="evidence" value="ECO:0007669"/>
    <property type="project" value="UniProtKB-KW"/>
</dbReference>
<evidence type="ECO:0000256" key="3">
    <source>
        <dbReference type="ARBA" id="ARBA00023125"/>
    </source>
</evidence>
<dbReference type="InterPro" id="IPR036390">
    <property type="entry name" value="WH_DNA-bd_sf"/>
</dbReference>
<gene>
    <name evidence="6" type="ORF">AVDCRST_MAG94-2318</name>
</gene>
<keyword evidence="4" id="KW-0804">Transcription</keyword>
<evidence type="ECO:0000256" key="4">
    <source>
        <dbReference type="ARBA" id="ARBA00023163"/>
    </source>
</evidence>
<dbReference type="InterPro" id="IPR005119">
    <property type="entry name" value="LysR_subst-bd"/>
</dbReference>
<dbReference type="AlphaFoldDB" id="A0A6J4LVK9"/>
<dbReference type="PANTHER" id="PTHR30419:SF8">
    <property type="entry name" value="NITROGEN ASSIMILATION TRANSCRIPTIONAL ACTIVATOR-RELATED"/>
    <property type="match status" value="1"/>
</dbReference>
<dbReference type="PROSITE" id="PS50931">
    <property type="entry name" value="HTH_LYSR"/>
    <property type="match status" value="1"/>
</dbReference>
<evidence type="ECO:0000256" key="2">
    <source>
        <dbReference type="ARBA" id="ARBA00023015"/>
    </source>
</evidence>
<dbReference type="SUPFAM" id="SSF46785">
    <property type="entry name" value="Winged helix' DNA-binding domain"/>
    <property type="match status" value="1"/>
</dbReference>
<organism evidence="6">
    <name type="scientific">uncultured Leptolyngbya sp</name>
    <dbReference type="NCBI Taxonomy" id="332963"/>
    <lineage>
        <taxon>Bacteria</taxon>
        <taxon>Bacillati</taxon>
        <taxon>Cyanobacteriota</taxon>
        <taxon>Cyanophyceae</taxon>
        <taxon>Leptolyngbyales</taxon>
        <taxon>Leptolyngbyaceae</taxon>
        <taxon>Leptolyngbya group</taxon>
        <taxon>Leptolyngbya</taxon>
        <taxon>environmental samples</taxon>
    </lineage>
</organism>
<dbReference type="Pfam" id="PF03466">
    <property type="entry name" value="LysR_substrate"/>
    <property type="match status" value="1"/>
</dbReference>
<dbReference type="Gene3D" id="1.10.10.10">
    <property type="entry name" value="Winged helix-like DNA-binding domain superfamily/Winged helix DNA-binding domain"/>
    <property type="match status" value="1"/>
</dbReference>
<accession>A0A6J4LVK9</accession>
<name>A0A6J4LVK9_9CYAN</name>
<sequence length="323" mass="35709">MRLEQLQAFLAVADTGSFQQAAQRCGVTQSAISRQIQSLETALRISLFHRTTQAKLTIAGDRLLPRAKKICQEWLNAVQDLDDLIAGKQPELCVAAIHSICAYHLPPVLQQFCHDYPDVQLRVTALGSDRSLKVLRDGLVDVAIVMHNRFLTTSPEMVVQVLYDEPIKVLLAANHPLAAFEAIPWDELANYPQVVFKDGYGMQRLVQEQFERRGLTLRAALELNTPDAFRGVVRQGELVALLPETALAEAYTDSTLAVRSLAPSLPSANGTIAPPLGDLPFTRQVVLVTTRDRLQIPPIQHFFNLVAALLPPKFELPLAVSVK</sequence>
<dbReference type="InterPro" id="IPR000847">
    <property type="entry name" value="LysR_HTH_N"/>
</dbReference>
<dbReference type="InterPro" id="IPR036388">
    <property type="entry name" value="WH-like_DNA-bd_sf"/>
</dbReference>
<protein>
    <submittedName>
        <fullName evidence="6">Nitrogen assimilation transcriptional activator NtcB</fullName>
    </submittedName>
</protein>